<accession>A0A6G1X7X7</accession>
<dbReference type="RefSeq" id="WP_153728876.1">
    <property type="nucleotide sequence ID" value="NZ_WJNH01000007.1"/>
</dbReference>
<gene>
    <name evidence="1" type="ORF">GH754_11740</name>
</gene>
<sequence>MTVYIAHEKRNFGWEPEELVKFRELWNAGASIFDIAKELKRPKMEIGLIILDQADEGMIKPRKGGLFGGA</sequence>
<dbReference type="Gene3D" id="1.10.10.60">
    <property type="entry name" value="Homeodomain-like"/>
    <property type="match status" value="1"/>
</dbReference>
<dbReference type="OrthoDB" id="2455520at2"/>
<dbReference type="Proteomes" id="UP000480185">
    <property type="component" value="Unassembled WGS sequence"/>
</dbReference>
<keyword evidence="2" id="KW-1185">Reference proteome</keyword>
<dbReference type="AlphaFoldDB" id="A0A6G1X7X7"/>
<dbReference type="EMBL" id="WJNH01000007">
    <property type="protein sequence ID" value="MRG86980.1"/>
    <property type="molecule type" value="Genomic_DNA"/>
</dbReference>
<organism evidence="1 2">
    <name type="scientific">Salinibacillus xinjiangensis</name>
    <dbReference type="NCBI Taxonomy" id="1229268"/>
    <lineage>
        <taxon>Bacteria</taxon>
        <taxon>Bacillati</taxon>
        <taxon>Bacillota</taxon>
        <taxon>Bacilli</taxon>
        <taxon>Bacillales</taxon>
        <taxon>Bacillaceae</taxon>
        <taxon>Salinibacillus</taxon>
    </lineage>
</organism>
<protein>
    <submittedName>
        <fullName evidence="1">Helix-turn-helix domain containing protein</fullName>
    </submittedName>
</protein>
<reference evidence="1 2" key="1">
    <citation type="submission" date="2019-11" db="EMBL/GenBank/DDBJ databases">
        <authorList>
            <person name="Li J."/>
        </authorList>
    </citation>
    <scope>NUCLEOTIDE SEQUENCE [LARGE SCALE GENOMIC DNA]</scope>
    <source>
        <strain evidence="1 2">J4</strain>
    </source>
</reference>
<comment type="caution">
    <text evidence="1">The sequence shown here is derived from an EMBL/GenBank/DDBJ whole genome shotgun (WGS) entry which is preliminary data.</text>
</comment>
<evidence type="ECO:0000313" key="2">
    <source>
        <dbReference type="Proteomes" id="UP000480185"/>
    </source>
</evidence>
<evidence type="ECO:0000313" key="1">
    <source>
        <dbReference type="EMBL" id="MRG86980.1"/>
    </source>
</evidence>
<proteinExistence type="predicted"/>
<name>A0A6G1X7X7_9BACI</name>